<reference evidence="2 3" key="1">
    <citation type="submission" date="2016-10" db="EMBL/GenBank/DDBJ databases">
        <authorList>
            <person name="de Groot N.N."/>
        </authorList>
    </citation>
    <scope>NUCLEOTIDE SEQUENCE [LARGE SCALE GENOMIC DNA]</scope>
    <source>
        <strain evidence="2 3">MP1X4</strain>
    </source>
</reference>
<dbReference type="AlphaFoldDB" id="A0A1H2BAQ4"/>
<keyword evidence="1" id="KW-0732">Signal</keyword>
<name>A0A1H2BAQ4_MUCMA</name>
<dbReference type="InterPro" id="IPR032710">
    <property type="entry name" value="NTF2-like_dom_sf"/>
</dbReference>
<dbReference type="Pfam" id="PF12893">
    <property type="entry name" value="Lumazine_bd_2"/>
    <property type="match status" value="1"/>
</dbReference>
<dbReference type="RefSeq" id="WP_091377106.1">
    <property type="nucleotide sequence ID" value="NZ_LT629740.1"/>
</dbReference>
<dbReference type="Gene3D" id="3.10.450.50">
    <property type="match status" value="1"/>
</dbReference>
<organism evidence="2 3">
    <name type="scientific">Mucilaginibacter mallensis</name>
    <dbReference type="NCBI Taxonomy" id="652787"/>
    <lineage>
        <taxon>Bacteria</taxon>
        <taxon>Pseudomonadati</taxon>
        <taxon>Bacteroidota</taxon>
        <taxon>Sphingobacteriia</taxon>
        <taxon>Sphingobacteriales</taxon>
        <taxon>Sphingobacteriaceae</taxon>
        <taxon>Mucilaginibacter</taxon>
    </lineage>
</organism>
<dbReference type="Proteomes" id="UP000199679">
    <property type="component" value="Chromosome I"/>
</dbReference>
<feature type="chain" id="PRO_5009269741" evidence="1">
    <location>
        <begin position="22"/>
        <end position="141"/>
    </location>
</feature>
<keyword evidence="3" id="KW-1185">Reference proteome</keyword>
<evidence type="ECO:0000313" key="3">
    <source>
        <dbReference type="Proteomes" id="UP000199679"/>
    </source>
</evidence>
<dbReference type="OrthoDB" id="764454at2"/>
<evidence type="ECO:0000313" key="2">
    <source>
        <dbReference type="EMBL" id="SDT54886.1"/>
    </source>
</evidence>
<accession>A0A1H2BAQ4</accession>
<dbReference type="EMBL" id="LT629740">
    <property type="protein sequence ID" value="SDT54886.1"/>
    <property type="molecule type" value="Genomic_DNA"/>
</dbReference>
<gene>
    <name evidence="2" type="ORF">SAMN05216490_3990</name>
</gene>
<protein>
    <submittedName>
        <fullName evidence="2">Putative lumazine-binding</fullName>
    </submittedName>
</protein>
<sequence length="141" mass="15826">MKILKPVMLLVIALMVNTAVKANKTDEGVLTKTHAIDTYVDAMMRGKLDGLNDVIDPTAKFSLLQKKHLVSYTKKEMMDFLNTTKNIEEDCTVNTSVVETDTDIAVVKVDMQFKTFVRSNYVTIANTGNGWKIINVYSVFN</sequence>
<feature type="signal peptide" evidence="1">
    <location>
        <begin position="1"/>
        <end position="21"/>
    </location>
</feature>
<evidence type="ECO:0000256" key="1">
    <source>
        <dbReference type="SAM" id="SignalP"/>
    </source>
</evidence>
<dbReference type="InterPro" id="IPR039437">
    <property type="entry name" value="FrzH/put_lumazine-bd"/>
</dbReference>
<dbReference type="SUPFAM" id="SSF54427">
    <property type="entry name" value="NTF2-like"/>
    <property type="match status" value="1"/>
</dbReference>
<proteinExistence type="predicted"/>